<keyword evidence="2" id="KW-1185">Reference proteome</keyword>
<dbReference type="PROSITE" id="PS51819">
    <property type="entry name" value="VOC"/>
    <property type="match status" value="1"/>
</dbReference>
<dbReference type="InterPro" id="IPR025870">
    <property type="entry name" value="Glyoxalase-like_dom"/>
</dbReference>
<dbReference type="KEGG" id="psim:KR76_00435"/>
<reference evidence="1 2" key="1">
    <citation type="journal article" date="2015" name="Genome Announc.">
        <title>Complete Genome Sequence of Steroid-Transforming Nocardioides simplex VKM Ac-2033D.</title>
        <authorList>
            <person name="Shtratnikova V.Y."/>
            <person name="Schelkunov M.I."/>
            <person name="Pekov Y.A."/>
            <person name="Fokina V.V."/>
            <person name="Logacheva M.D."/>
            <person name="Sokolov S.L."/>
            <person name="Bragin E.Y."/>
            <person name="Ashapkin V.V."/>
            <person name="Donova M.V."/>
        </authorList>
    </citation>
    <scope>NUCLEOTIDE SEQUENCE [LARGE SCALE GENOMIC DNA]</scope>
    <source>
        <strain evidence="1 2">VKM Ac-2033D</strain>
    </source>
</reference>
<sequence>MSHPRLRQVVLITADLDSALTRARDVLGFGTGVRDEAEMAKLGFEHEVLTLADTFVEIVAPLDPESSFGQLVRRNGDGGYMAVVQVPDLQGVVDTAAAIGVTPVIHQDYEGHRISQWHPKHLGTLAELDQIEPAETWHFAPAVFENKAQGPGGDIVACTIATPDPQQVAGNWATMLGLDVGEADIVLRLPGEEIRFVASGDGPRGLVAVDLVALDPARAGEVIELCGVRFTLVPAPTRQGEDA</sequence>
<dbReference type="Proteomes" id="UP000030300">
    <property type="component" value="Chromosome"/>
</dbReference>
<dbReference type="eggNOG" id="COG0346">
    <property type="taxonomic scope" value="Bacteria"/>
</dbReference>
<accession>A0A0A1DJV0</accession>
<dbReference type="HOGENOM" id="CLU_095685_0_0_11"/>
<dbReference type="OrthoDB" id="7054074at2"/>
<dbReference type="RefSeq" id="WP_038675838.1">
    <property type="nucleotide sequence ID" value="NZ_BJMC01000016.1"/>
</dbReference>
<evidence type="ECO:0000313" key="2">
    <source>
        <dbReference type="Proteomes" id="UP000030300"/>
    </source>
</evidence>
<proteinExistence type="predicted"/>
<dbReference type="InterPro" id="IPR029068">
    <property type="entry name" value="Glyas_Bleomycin-R_OHBP_Dase"/>
</dbReference>
<dbReference type="Pfam" id="PF13468">
    <property type="entry name" value="Glyoxalase_3"/>
    <property type="match status" value="1"/>
</dbReference>
<evidence type="ECO:0000313" key="1">
    <source>
        <dbReference type="EMBL" id="AIY15625.1"/>
    </source>
</evidence>
<dbReference type="EMBL" id="CP009896">
    <property type="protein sequence ID" value="AIY15625.1"/>
    <property type="molecule type" value="Genomic_DNA"/>
</dbReference>
<dbReference type="AlphaFoldDB" id="A0A0A1DJV0"/>
<name>A0A0A1DJV0_NOCSI</name>
<dbReference type="SUPFAM" id="SSF54593">
    <property type="entry name" value="Glyoxalase/Bleomycin resistance protein/Dihydroxybiphenyl dioxygenase"/>
    <property type="match status" value="1"/>
</dbReference>
<organism evidence="1 2">
    <name type="scientific">Nocardioides simplex</name>
    <name type="common">Arthrobacter simplex</name>
    <dbReference type="NCBI Taxonomy" id="2045"/>
    <lineage>
        <taxon>Bacteria</taxon>
        <taxon>Bacillati</taxon>
        <taxon>Actinomycetota</taxon>
        <taxon>Actinomycetes</taxon>
        <taxon>Propionibacteriales</taxon>
        <taxon>Nocardioidaceae</taxon>
        <taxon>Pimelobacter</taxon>
    </lineage>
</organism>
<dbReference type="Gene3D" id="3.10.180.10">
    <property type="entry name" value="2,3-Dihydroxybiphenyl 1,2-Dioxygenase, domain 1"/>
    <property type="match status" value="1"/>
</dbReference>
<protein>
    <submittedName>
        <fullName evidence="1">Uncharacterized protein</fullName>
    </submittedName>
</protein>
<dbReference type="InterPro" id="IPR037523">
    <property type="entry name" value="VOC_core"/>
</dbReference>
<gene>
    <name evidence="1" type="ORF">KR76_00435</name>
</gene>
<dbReference type="STRING" id="2045.KR76_00435"/>
<dbReference type="GeneID" id="96607475"/>